<accession>A0A6A6EHC4</accession>
<evidence type="ECO:0000313" key="2">
    <source>
        <dbReference type="EMBL" id="KAF2190058.1"/>
    </source>
</evidence>
<dbReference type="EMBL" id="ML994619">
    <property type="protein sequence ID" value="KAF2190058.1"/>
    <property type="molecule type" value="Genomic_DNA"/>
</dbReference>
<keyword evidence="3" id="KW-1185">Reference proteome</keyword>
<organism evidence="2 3">
    <name type="scientific">Zopfia rhizophila CBS 207.26</name>
    <dbReference type="NCBI Taxonomy" id="1314779"/>
    <lineage>
        <taxon>Eukaryota</taxon>
        <taxon>Fungi</taxon>
        <taxon>Dikarya</taxon>
        <taxon>Ascomycota</taxon>
        <taxon>Pezizomycotina</taxon>
        <taxon>Dothideomycetes</taxon>
        <taxon>Dothideomycetes incertae sedis</taxon>
        <taxon>Zopfiaceae</taxon>
        <taxon>Zopfia</taxon>
    </lineage>
</organism>
<dbReference type="Proteomes" id="UP000800200">
    <property type="component" value="Unassembled WGS sequence"/>
</dbReference>
<proteinExistence type="predicted"/>
<evidence type="ECO:0000256" key="1">
    <source>
        <dbReference type="SAM" id="MobiDB-lite"/>
    </source>
</evidence>
<feature type="compositionally biased region" description="Polar residues" evidence="1">
    <location>
        <begin position="38"/>
        <end position="54"/>
    </location>
</feature>
<gene>
    <name evidence="2" type="ORF">K469DRAFT_682219</name>
</gene>
<sequence length="258" mass="28666">MEKTAIDEWDEDEGFTPLHEKDGSPPDSIPVLNYKQLEWQQTPPRILTHTSPSKRSVKPRDDSSYSTSRRITPDNGVMPDNAFAREQIDEQYDDQVDENDYDFIPFIQVEWFHFITLENKSYRSRLTSKCAAFGNTSPICRCFVMARSIGVYEAGLRSVIQLGNTNYGELDKGTASEETLLEPAVPPTRTSNLQISLASNASILSSVRLQAPSIDCILSLRTHRLGPDLSTSFQSLPAGGKKRLGIETSSGISITSAC</sequence>
<name>A0A6A6EHC4_9PEZI</name>
<protein>
    <submittedName>
        <fullName evidence="2">Uncharacterized protein</fullName>
    </submittedName>
</protein>
<evidence type="ECO:0000313" key="3">
    <source>
        <dbReference type="Proteomes" id="UP000800200"/>
    </source>
</evidence>
<feature type="region of interest" description="Disordered" evidence="1">
    <location>
        <begin position="1"/>
        <end position="80"/>
    </location>
</feature>
<dbReference type="AlphaFoldDB" id="A0A6A6EHC4"/>
<reference evidence="2" key="1">
    <citation type="journal article" date="2020" name="Stud. Mycol.">
        <title>101 Dothideomycetes genomes: a test case for predicting lifestyles and emergence of pathogens.</title>
        <authorList>
            <person name="Haridas S."/>
            <person name="Albert R."/>
            <person name="Binder M."/>
            <person name="Bloem J."/>
            <person name="Labutti K."/>
            <person name="Salamov A."/>
            <person name="Andreopoulos B."/>
            <person name="Baker S."/>
            <person name="Barry K."/>
            <person name="Bills G."/>
            <person name="Bluhm B."/>
            <person name="Cannon C."/>
            <person name="Castanera R."/>
            <person name="Culley D."/>
            <person name="Daum C."/>
            <person name="Ezra D."/>
            <person name="Gonzalez J."/>
            <person name="Henrissat B."/>
            <person name="Kuo A."/>
            <person name="Liang C."/>
            <person name="Lipzen A."/>
            <person name="Lutzoni F."/>
            <person name="Magnuson J."/>
            <person name="Mondo S."/>
            <person name="Nolan M."/>
            <person name="Ohm R."/>
            <person name="Pangilinan J."/>
            <person name="Park H.-J."/>
            <person name="Ramirez L."/>
            <person name="Alfaro M."/>
            <person name="Sun H."/>
            <person name="Tritt A."/>
            <person name="Yoshinaga Y."/>
            <person name="Zwiers L.-H."/>
            <person name="Turgeon B."/>
            <person name="Goodwin S."/>
            <person name="Spatafora J."/>
            <person name="Crous P."/>
            <person name="Grigoriev I."/>
        </authorList>
    </citation>
    <scope>NUCLEOTIDE SEQUENCE</scope>
    <source>
        <strain evidence="2">CBS 207.26</strain>
    </source>
</reference>